<dbReference type="PROSITE" id="PS51502">
    <property type="entry name" value="S_R_A_B_BARREL"/>
    <property type="match status" value="1"/>
</dbReference>
<proteinExistence type="predicted"/>
<dbReference type="Proteomes" id="UP000245802">
    <property type="component" value="Chromosome"/>
</dbReference>
<feature type="domain" description="Stress-response A/B barrel" evidence="1">
    <location>
        <begin position="6"/>
        <end position="102"/>
    </location>
</feature>
<dbReference type="KEGG" id="gog:C1280_30560"/>
<reference evidence="2 3" key="1">
    <citation type="submission" date="2018-01" db="EMBL/GenBank/DDBJ databases">
        <title>G. obscuriglobus.</title>
        <authorList>
            <person name="Franke J."/>
            <person name="Blomberg W."/>
            <person name="Selmecki A."/>
        </authorList>
    </citation>
    <scope>NUCLEOTIDE SEQUENCE [LARGE SCALE GENOMIC DNA]</scope>
    <source>
        <strain evidence="2 3">DSM 5831</strain>
    </source>
</reference>
<accession>A0A2Z3HBJ4</accession>
<keyword evidence="3" id="KW-1185">Reference proteome</keyword>
<sequence>MSKDRLAHNVFFKLKDATPAKVQELVDACKKYLNVQPGIVFFAAGPLCAELDREVNDRDWHVGLHLVFVDKAAHDAYQDDPTHKKFIDENKPTWAGVRVFDSYV</sequence>
<dbReference type="Gene3D" id="3.30.70.100">
    <property type="match status" value="1"/>
</dbReference>
<dbReference type="RefSeq" id="WP_010044327.1">
    <property type="nucleotide sequence ID" value="NZ_CP025958.1"/>
</dbReference>
<dbReference type="AlphaFoldDB" id="A0A2Z3HBJ4"/>
<protein>
    <submittedName>
        <fullName evidence="2">Stress responsive protein</fullName>
    </submittedName>
</protein>
<evidence type="ECO:0000313" key="2">
    <source>
        <dbReference type="EMBL" id="AWM40907.1"/>
    </source>
</evidence>
<dbReference type="SMART" id="SM00886">
    <property type="entry name" value="Dabb"/>
    <property type="match status" value="1"/>
</dbReference>
<evidence type="ECO:0000313" key="3">
    <source>
        <dbReference type="Proteomes" id="UP000245802"/>
    </source>
</evidence>
<dbReference type="EMBL" id="CP025958">
    <property type="protein sequence ID" value="AWM40907.1"/>
    <property type="molecule type" value="Genomic_DNA"/>
</dbReference>
<dbReference type="InterPro" id="IPR011008">
    <property type="entry name" value="Dimeric_a/b-barrel"/>
</dbReference>
<dbReference type="InterPro" id="IPR013097">
    <property type="entry name" value="Dabb"/>
</dbReference>
<dbReference type="Pfam" id="PF07876">
    <property type="entry name" value="Dabb"/>
    <property type="match status" value="1"/>
</dbReference>
<name>A0A2Z3HBJ4_9BACT</name>
<organism evidence="2 3">
    <name type="scientific">Gemmata obscuriglobus</name>
    <dbReference type="NCBI Taxonomy" id="114"/>
    <lineage>
        <taxon>Bacteria</taxon>
        <taxon>Pseudomonadati</taxon>
        <taxon>Planctomycetota</taxon>
        <taxon>Planctomycetia</taxon>
        <taxon>Gemmatales</taxon>
        <taxon>Gemmataceae</taxon>
        <taxon>Gemmata</taxon>
    </lineage>
</organism>
<gene>
    <name evidence="2" type="ORF">C1280_30560</name>
</gene>
<dbReference type="SUPFAM" id="SSF54909">
    <property type="entry name" value="Dimeric alpha+beta barrel"/>
    <property type="match status" value="1"/>
</dbReference>
<evidence type="ECO:0000259" key="1">
    <source>
        <dbReference type="PROSITE" id="PS51502"/>
    </source>
</evidence>
<dbReference type="OrthoDB" id="8114960at2"/>